<protein>
    <submittedName>
        <fullName evidence="2">BRO-like protein</fullName>
    </submittedName>
</protein>
<sequence>MDSQLMNLCYEGDSGINDIRTCYVDEILYISLRDVFVTLTRENKEIDERFPSKHIPSLIKSQVKDLDDDEYIRIPVDVESAAFNGEDEIFITQPGLNRVMGSDKSQAGKNFQRWLYHKVVPSLQKFGVYPPPLSTHVSPKAQLAEVVAQNARAIADTIADQEMIKVEVKNVKNDVSEVKGDVSEVKSRVQELEMGNINSKHIMTVADWCKDKQPLATSEVQFAIVTWCEHISITEGERTIKCPSGERLNTRFHSKVIEEASRRVL</sequence>
<evidence type="ECO:0000313" key="2">
    <source>
        <dbReference type="EMBL" id="RWX52753.1"/>
    </source>
</evidence>
<name>A0A3S3UHT0_9GAMM</name>
<accession>A0A3S3UHT0</accession>
<dbReference type="OrthoDB" id="79831at2"/>
<dbReference type="PROSITE" id="PS51750">
    <property type="entry name" value="BRO_N"/>
    <property type="match status" value="1"/>
</dbReference>
<feature type="domain" description="Bro-N" evidence="1">
    <location>
        <begin position="1"/>
        <end position="127"/>
    </location>
</feature>
<comment type="caution">
    <text evidence="2">The sequence shown here is derived from an EMBL/GenBank/DDBJ whole genome shotgun (WGS) entry which is preliminary data.</text>
</comment>
<dbReference type="AlphaFoldDB" id="A0A3S3UHT0"/>
<organism evidence="2 3">
    <name type="scientific">Photobacterium chitinilyticum</name>
    <dbReference type="NCBI Taxonomy" id="2485123"/>
    <lineage>
        <taxon>Bacteria</taxon>
        <taxon>Pseudomonadati</taxon>
        <taxon>Pseudomonadota</taxon>
        <taxon>Gammaproteobacteria</taxon>
        <taxon>Vibrionales</taxon>
        <taxon>Vibrionaceae</taxon>
        <taxon>Photobacterium</taxon>
    </lineage>
</organism>
<reference evidence="2 3" key="1">
    <citation type="submission" date="2018-11" db="EMBL/GenBank/DDBJ databases">
        <title>Photobacterium sp. BEI247 sp. nov., a marine bacterium isolated from Yongle Blue Hole in the South China Sea.</title>
        <authorList>
            <person name="Wang X."/>
        </authorList>
    </citation>
    <scope>NUCLEOTIDE SEQUENCE [LARGE SCALE GENOMIC DNA]</scope>
    <source>
        <strain evidence="3">BEI247</strain>
    </source>
</reference>
<proteinExistence type="predicted"/>
<dbReference type="Gene3D" id="1.20.5.190">
    <property type="match status" value="1"/>
</dbReference>
<dbReference type="InterPro" id="IPR003497">
    <property type="entry name" value="BRO_N_domain"/>
</dbReference>
<evidence type="ECO:0000313" key="3">
    <source>
        <dbReference type="Proteomes" id="UP000287563"/>
    </source>
</evidence>
<dbReference type="Proteomes" id="UP000287563">
    <property type="component" value="Unassembled WGS sequence"/>
</dbReference>
<gene>
    <name evidence="2" type="ORF">EDI28_25630</name>
</gene>
<keyword evidence="3" id="KW-1185">Reference proteome</keyword>
<dbReference type="EMBL" id="RJLM01000037">
    <property type="protein sequence ID" value="RWX52753.1"/>
    <property type="molecule type" value="Genomic_DNA"/>
</dbReference>
<evidence type="ECO:0000259" key="1">
    <source>
        <dbReference type="PROSITE" id="PS51750"/>
    </source>
</evidence>